<accession>A0A2V5HM82</accession>
<name>A0A2V5HM82_ASPV1</name>
<keyword evidence="3" id="KW-1185">Reference proteome</keyword>
<evidence type="ECO:0000256" key="1">
    <source>
        <dbReference type="SAM" id="MobiDB-lite"/>
    </source>
</evidence>
<proteinExistence type="predicted"/>
<evidence type="ECO:0000313" key="3">
    <source>
        <dbReference type="Proteomes" id="UP000249829"/>
    </source>
</evidence>
<gene>
    <name evidence="2" type="ORF">BO99DRAFT_224569</name>
</gene>
<organism evidence="2 3">
    <name type="scientific">Aspergillus violaceofuscus (strain CBS 115571)</name>
    <dbReference type="NCBI Taxonomy" id="1450538"/>
    <lineage>
        <taxon>Eukaryota</taxon>
        <taxon>Fungi</taxon>
        <taxon>Dikarya</taxon>
        <taxon>Ascomycota</taxon>
        <taxon>Pezizomycotina</taxon>
        <taxon>Eurotiomycetes</taxon>
        <taxon>Eurotiomycetidae</taxon>
        <taxon>Eurotiales</taxon>
        <taxon>Aspergillaceae</taxon>
        <taxon>Aspergillus</taxon>
    </lineage>
</organism>
<dbReference type="EMBL" id="KZ825107">
    <property type="protein sequence ID" value="PYI23174.1"/>
    <property type="molecule type" value="Genomic_DNA"/>
</dbReference>
<sequence>MCVVREPGESLAVVSWNVSESHLEVGSECHFPSHNSRRWKMAVRRRYWNFSFLSETAVDTREVAGVEKAASVPTSISIPSIVVDLSHYPFFVHSVLGFQTLSYQFLLVFQDSEPRNGGRRLVRSSHEPLSWKHVGHNRGTEREFPPTQERGASGDRRTGSGESGKPTCPESRSEGICRHDRHLGKHACPARRPRE</sequence>
<protein>
    <submittedName>
        <fullName evidence="2">Uncharacterized protein</fullName>
    </submittedName>
</protein>
<feature type="region of interest" description="Disordered" evidence="1">
    <location>
        <begin position="131"/>
        <end position="195"/>
    </location>
</feature>
<dbReference type="Proteomes" id="UP000249829">
    <property type="component" value="Unassembled WGS sequence"/>
</dbReference>
<dbReference type="AlphaFoldDB" id="A0A2V5HM82"/>
<reference evidence="2 3" key="1">
    <citation type="submission" date="2018-02" db="EMBL/GenBank/DDBJ databases">
        <title>The genomes of Aspergillus section Nigri reveals drivers in fungal speciation.</title>
        <authorList>
            <consortium name="DOE Joint Genome Institute"/>
            <person name="Vesth T.C."/>
            <person name="Nybo J."/>
            <person name="Theobald S."/>
            <person name="Brandl J."/>
            <person name="Frisvad J.C."/>
            <person name="Nielsen K.F."/>
            <person name="Lyhne E.K."/>
            <person name="Kogle M.E."/>
            <person name="Kuo A."/>
            <person name="Riley R."/>
            <person name="Clum A."/>
            <person name="Nolan M."/>
            <person name="Lipzen A."/>
            <person name="Salamov A."/>
            <person name="Henrissat B."/>
            <person name="Wiebenga A."/>
            <person name="De vries R.P."/>
            <person name="Grigoriev I.V."/>
            <person name="Mortensen U.H."/>
            <person name="Andersen M.R."/>
            <person name="Baker S.E."/>
        </authorList>
    </citation>
    <scope>NUCLEOTIDE SEQUENCE [LARGE SCALE GENOMIC DNA]</scope>
    <source>
        <strain evidence="2 3">CBS 115571</strain>
    </source>
</reference>
<evidence type="ECO:0000313" key="2">
    <source>
        <dbReference type="EMBL" id="PYI23174.1"/>
    </source>
</evidence>
<feature type="compositionally biased region" description="Basic residues" evidence="1">
    <location>
        <begin position="179"/>
        <end position="195"/>
    </location>
</feature>